<dbReference type="AlphaFoldDB" id="A0AAV2VIN2"/>
<dbReference type="Pfam" id="PF00512">
    <property type="entry name" value="HisKA"/>
    <property type="match status" value="1"/>
</dbReference>
<dbReference type="InterPro" id="IPR036097">
    <property type="entry name" value="HisK_dim/P_sf"/>
</dbReference>
<evidence type="ECO:0000256" key="16">
    <source>
        <dbReference type="PROSITE-ProRule" id="PRU00169"/>
    </source>
</evidence>
<dbReference type="InterPro" id="IPR003661">
    <property type="entry name" value="HisK_dim/P_dom"/>
</dbReference>
<evidence type="ECO:0000256" key="12">
    <source>
        <dbReference type="ARBA" id="ARBA00022989"/>
    </source>
</evidence>
<keyword evidence="8" id="KW-0547">Nucleotide-binding</keyword>
<dbReference type="Pfam" id="PF01627">
    <property type="entry name" value="Hpt"/>
    <property type="match status" value="1"/>
</dbReference>
<evidence type="ECO:0000259" key="21">
    <source>
        <dbReference type="PROSITE" id="PS50885"/>
    </source>
</evidence>
<dbReference type="PROSITE" id="PS50110">
    <property type="entry name" value="RESPONSE_REGULATORY"/>
    <property type="match status" value="1"/>
</dbReference>
<dbReference type="PROSITE" id="PS50894">
    <property type="entry name" value="HPT"/>
    <property type="match status" value="1"/>
</dbReference>
<dbReference type="Pfam" id="PF02518">
    <property type="entry name" value="HATPase_c"/>
    <property type="match status" value="1"/>
</dbReference>
<dbReference type="EC" id="2.7.13.3" evidence="3"/>
<dbReference type="Gene3D" id="6.10.340.10">
    <property type="match status" value="1"/>
</dbReference>
<evidence type="ECO:0000259" key="19">
    <source>
        <dbReference type="PROSITE" id="PS50109"/>
    </source>
</evidence>
<keyword evidence="17" id="KW-0175">Coiled coil</keyword>
<comment type="caution">
    <text evidence="23">The sequence shown here is derived from an EMBL/GenBank/DDBJ whole genome shotgun (WGS) entry which is preliminary data.</text>
</comment>
<dbReference type="SUPFAM" id="SSF52172">
    <property type="entry name" value="CheY-like"/>
    <property type="match status" value="1"/>
</dbReference>
<dbReference type="Gene3D" id="3.40.50.2300">
    <property type="match status" value="1"/>
</dbReference>
<dbReference type="InterPro" id="IPR005467">
    <property type="entry name" value="His_kinase_dom"/>
</dbReference>
<feature type="domain" description="HPt" evidence="22">
    <location>
        <begin position="658"/>
        <end position="757"/>
    </location>
</feature>
<dbReference type="Gene3D" id="3.30.565.10">
    <property type="entry name" value="Histidine kinase-like ATPase, C-terminal domain"/>
    <property type="match status" value="1"/>
</dbReference>
<name>A0AAV2VIN2_9VIBR</name>
<dbReference type="PROSITE" id="PS50885">
    <property type="entry name" value="HAMP"/>
    <property type="match status" value="1"/>
</dbReference>
<gene>
    <name evidence="23" type="ORF">VIBNISOn1_1160087</name>
</gene>
<evidence type="ECO:0000256" key="17">
    <source>
        <dbReference type="SAM" id="Coils"/>
    </source>
</evidence>
<dbReference type="SUPFAM" id="SSF47384">
    <property type="entry name" value="Homodimeric domain of signal transducing histidine kinase"/>
    <property type="match status" value="1"/>
</dbReference>
<dbReference type="FunFam" id="1.10.287.130:FF:000004">
    <property type="entry name" value="Ethylene receptor 1"/>
    <property type="match status" value="1"/>
</dbReference>
<dbReference type="PRINTS" id="PR00344">
    <property type="entry name" value="BCTRLSENSOR"/>
</dbReference>
<evidence type="ECO:0000256" key="7">
    <source>
        <dbReference type="ARBA" id="ARBA00022692"/>
    </source>
</evidence>
<keyword evidence="10" id="KW-0378">Hydrolase</keyword>
<feature type="transmembrane region" description="Helical" evidence="18">
    <location>
        <begin position="153"/>
        <end position="176"/>
    </location>
</feature>
<feature type="domain" description="HAMP" evidence="21">
    <location>
        <begin position="174"/>
        <end position="226"/>
    </location>
</feature>
<keyword evidence="5 16" id="KW-0597">Phosphoprotein</keyword>
<dbReference type="InterPro" id="IPR036641">
    <property type="entry name" value="HPT_dom_sf"/>
</dbReference>
<dbReference type="PANTHER" id="PTHR45339:SF1">
    <property type="entry name" value="HYBRID SIGNAL TRANSDUCTION HISTIDINE KINASE J"/>
    <property type="match status" value="1"/>
</dbReference>
<evidence type="ECO:0000256" key="1">
    <source>
        <dbReference type="ARBA" id="ARBA00000085"/>
    </source>
</evidence>
<dbReference type="InterPro" id="IPR011006">
    <property type="entry name" value="CheY-like_superfamily"/>
</dbReference>
<keyword evidence="11" id="KW-0067">ATP-binding</keyword>
<evidence type="ECO:0000259" key="22">
    <source>
        <dbReference type="PROSITE" id="PS50894"/>
    </source>
</evidence>
<dbReference type="SMART" id="SM00387">
    <property type="entry name" value="HATPase_c"/>
    <property type="match status" value="1"/>
</dbReference>
<dbReference type="GO" id="GO:0016787">
    <property type="term" value="F:hydrolase activity"/>
    <property type="evidence" value="ECO:0007669"/>
    <property type="project" value="UniProtKB-KW"/>
</dbReference>
<dbReference type="InterPro" id="IPR036890">
    <property type="entry name" value="HATPase_C_sf"/>
</dbReference>
<evidence type="ECO:0000313" key="23">
    <source>
        <dbReference type="EMBL" id="CCO44579.1"/>
    </source>
</evidence>
<dbReference type="EMBL" id="CAOF01000020">
    <property type="protein sequence ID" value="CCO44579.1"/>
    <property type="molecule type" value="Genomic_DNA"/>
</dbReference>
<reference evidence="23 24" key="1">
    <citation type="journal article" date="2013" name="ISME J.">
        <title>Comparative genomics of pathogenic lineages of Vibrio nigripulchritudo identifies virulence-associated traits.</title>
        <authorList>
            <person name="Goudenege D."/>
            <person name="Labreuche Y."/>
            <person name="Krin E."/>
            <person name="Ansquer D."/>
            <person name="Mangenot S."/>
            <person name="Calteau A."/>
            <person name="Medigue C."/>
            <person name="Mazel D."/>
            <person name="Polz M.F."/>
            <person name="Le Roux F."/>
        </authorList>
    </citation>
    <scope>NUCLEOTIDE SEQUENCE [LARGE SCALE GENOMIC DNA]</scope>
    <source>
        <strain evidence="23 24">SOn1</strain>
    </source>
</reference>
<dbReference type="PROSITE" id="PS50109">
    <property type="entry name" value="HIS_KIN"/>
    <property type="match status" value="1"/>
</dbReference>
<evidence type="ECO:0000256" key="18">
    <source>
        <dbReference type="SAM" id="Phobius"/>
    </source>
</evidence>
<evidence type="ECO:0000256" key="8">
    <source>
        <dbReference type="ARBA" id="ARBA00022741"/>
    </source>
</evidence>
<dbReference type="SMART" id="SM00448">
    <property type="entry name" value="REC"/>
    <property type="match status" value="1"/>
</dbReference>
<sequence>MNLRLKTIIGIAGIEIIMLMTLVLSAVKFLSDSNEQQLLQRADTTLKMFAGATKDAVISSDIATLQTLVDDILDLKDLCYVRIYNDQGRLLVEGGEQNLLQHFAAMDTGLSSAKDGVFDRATSITTGSLRHGHIEMGFATKDIHGMLDNAKTWILSIASIEVALVTLFSLILGSYLTRNLYKIKHAAQLVTQEGPGVQVAIAEGDEIGELAKAFNSMSQKLADKQKELEVARKQAESASEAKSRFLASMSHEIRTPMNGVLGLLGSLEQTPLGTEQKELVHTATNSGQLLLSIINDILDFSKMEASTLMLEPSAFDLNESLTQSVDFFKPQAEEKGLYIDLNVSPSVPAYVYGDAYRFKQVLLNLIGNAVKFTEHGGVDVHVHAEYHESRVELLCSIKDSGIGIAEHYLPHLFDEFTMVDQSFARHYEGSGLGLAITQKLLHLMDGNISVQSVEGIGSEFKFSVLFEKSNQSEVDQHFHQSPTTDFTLAGRNLLVVEDNSANQLVIKSTLQHAGVTPDIANNGREAIDAVKRKHYDLILMDISMPEMDGMTATKHIRALSEEYSNVPIVALTAHALSGDKERFLSSGMSDYLSKPFNRSTLLSCLSLHLGDKKNEDVMENSSTERKKDIAAITAFEHNDDAATLVDEEVIQQIIRDTDASVLPELIEFYLQESKDRVSHLMEAANNRNIEALEFESHTLGSSSVTLGNQRLSKHARKIEMLCVEKKVEEALECAAALPRVADLSFAALRERSARGFE</sequence>
<evidence type="ECO:0000259" key="20">
    <source>
        <dbReference type="PROSITE" id="PS50110"/>
    </source>
</evidence>
<dbReference type="CDD" id="cd16922">
    <property type="entry name" value="HATPase_EvgS-ArcB-TorS-like"/>
    <property type="match status" value="1"/>
</dbReference>
<evidence type="ECO:0000256" key="6">
    <source>
        <dbReference type="ARBA" id="ARBA00022679"/>
    </source>
</evidence>
<dbReference type="InterPro" id="IPR001789">
    <property type="entry name" value="Sig_transdc_resp-reg_receiver"/>
</dbReference>
<evidence type="ECO:0000256" key="4">
    <source>
        <dbReference type="ARBA" id="ARBA00022475"/>
    </source>
</evidence>
<evidence type="ECO:0000256" key="15">
    <source>
        <dbReference type="PROSITE-ProRule" id="PRU00110"/>
    </source>
</evidence>
<dbReference type="InterPro" id="IPR003660">
    <property type="entry name" value="HAMP_dom"/>
</dbReference>
<proteinExistence type="predicted"/>
<dbReference type="GO" id="GO:0005886">
    <property type="term" value="C:plasma membrane"/>
    <property type="evidence" value="ECO:0007669"/>
    <property type="project" value="UniProtKB-SubCell"/>
</dbReference>
<dbReference type="SUPFAM" id="SSF55874">
    <property type="entry name" value="ATPase domain of HSP90 chaperone/DNA topoisomerase II/histidine kinase"/>
    <property type="match status" value="1"/>
</dbReference>
<dbReference type="InterPro" id="IPR003594">
    <property type="entry name" value="HATPase_dom"/>
</dbReference>
<evidence type="ECO:0000256" key="10">
    <source>
        <dbReference type="ARBA" id="ARBA00022801"/>
    </source>
</evidence>
<feature type="modified residue" description="4-aspartylphosphate" evidence="16">
    <location>
        <position position="541"/>
    </location>
</feature>
<evidence type="ECO:0000256" key="3">
    <source>
        <dbReference type="ARBA" id="ARBA00012438"/>
    </source>
</evidence>
<comment type="catalytic activity">
    <reaction evidence="1">
        <text>ATP + protein L-histidine = ADP + protein N-phospho-L-histidine.</text>
        <dbReference type="EC" id="2.7.13.3"/>
    </reaction>
</comment>
<dbReference type="GO" id="GO:0000155">
    <property type="term" value="F:phosphorelay sensor kinase activity"/>
    <property type="evidence" value="ECO:0007669"/>
    <property type="project" value="InterPro"/>
</dbReference>
<dbReference type="CDD" id="cd00082">
    <property type="entry name" value="HisKA"/>
    <property type="match status" value="1"/>
</dbReference>
<evidence type="ECO:0000256" key="5">
    <source>
        <dbReference type="ARBA" id="ARBA00022553"/>
    </source>
</evidence>
<keyword evidence="12 18" id="KW-1133">Transmembrane helix</keyword>
<dbReference type="CDD" id="cd17546">
    <property type="entry name" value="REC_hyHK_CKI1_RcsC-like"/>
    <property type="match status" value="1"/>
</dbReference>
<protein>
    <recommendedName>
        <fullName evidence="3">histidine kinase</fullName>
        <ecNumber evidence="3">2.7.13.3</ecNumber>
    </recommendedName>
</protein>
<keyword evidence="13" id="KW-0902">Two-component regulatory system</keyword>
<organism evidence="23 24">
    <name type="scientific">Vibrio nigripulchritudo SOn1</name>
    <dbReference type="NCBI Taxonomy" id="1238450"/>
    <lineage>
        <taxon>Bacteria</taxon>
        <taxon>Pseudomonadati</taxon>
        <taxon>Pseudomonadota</taxon>
        <taxon>Gammaproteobacteria</taxon>
        <taxon>Vibrionales</taxon>
        <taxon>Vibrionaceae</taxon>
        <taxon>Vibrio</taxon>
    </lineage>
</organism>
<dbReference type="RefSeq" id="WP_022610384.1">
    <property type="nucleotide sequence ID" value="NZ_LK391965.1"/>
</dbReference>
<dbReference type="GO" id="GO:0005524">
    <property type="term" value="F:ATP binding"/>
    <property type="evidence" value="ECO:0007669"/>
    <property type="project" value="UniProtKB-KW"/>
</dbReference>
<accession>A0AAV2VIN2</accession>
<comment type="subcellular location">
    <subcellularLocation>
        <location evidence="2">Cell membrane</location>
        <topology evidence="2">Multi-pass membrane protein</topology>
    </subcellularLocation>
</comment>
<dbReference type="SMART" id="SM00388">
    <property type="entry name" value="HisKA"/>
    <property type="match status" value="1"/>
</dbReference>
<evidence type="ECO:0000256" key="11">
    <source>
        <dbReference type="ARBA" id="ARBA00022840"/>
    </source>
</evidence>
<feature type="coiled-coil region" evidence="17">
    <location>
        <begin position="214"/>
        <end position="241"/>
    </location>
</feature>
<feature type="domain" description="Response regulatory" evidence="20">
    <location>
        <begin position="492"/>
        <end position="609"/>
    </location>
</feature>
<dbReference type="Gene3D" id="1.10.287.130">
    <property type="match status" value="1"/>
</dbReference>
<dbReference type="SUPFAM" id="SSF47226">
    <property type="entry name" value="Histidine-containing phosphotransfer domain, HPT domain"/>
    <property type="match status" value="1"/>
</dbReference>
<evidence type="ECO:0000256" key="13">
    <source>
        <dbReference type="ARBA" id="ARBA00023012"/>
    </source>
</evidence>
<keyword evidence="4" id="KW-1003">Cell membrane</keyword>
<dbReference type="SMART" id="SM00304">
    <property type="entry name" value="HAMP"/>
    <property type="match status" value="1"/>
</dbReference>
<dbReference type="InterPro" id="IPR008207">
    <property type="entry name" value="Sig_transdc_His_kin_Hpt_dom"/>
</dbReference>
<dbReference type="PANTHER" id="PTHR45339">
    <property type="entry name" value="HYBRID SIGNAL TRANSDUCTION HISTIDINE KINASE J"/>
    <property type="match status" value="1"/>
</dbReference>
<evidence type="ECO:0000256" key="14">
    <source>
        <dbReference type="ARBA" id="ARBA00023136"/>
    </source>
</evidence>
<feature type="domain" description="Histidine kinase" evidence="19">
    <location>
        <begin position="248"/>
        <end position="468"/>
    </location>
</feature>
<feature type="transmembrane region" description="Helical" evidence="18">
    <location>
        <begin position="7"/>
        <end position="30"/>
    </location>
</feature>
<keyword evidence="9 23" id="KW-0418">Kinase</keyword>
<keyword evidence="7 18" id="KW-0812">Transmembrane</keyword>
<evidence type="ECO:0000256" key="2">
    <source>
        <dbReference type="ARBA" id="ARBA00004651"/>
    </source>
</evidence>
<dbReference type="SUPFAM" id="SSF158472">
    <property type="entry name" value="HAMP domain-like"/>
    <property type="match status" value="1"/>
</dbReference>
<keyword evidence="6" id="KW-0808">Transferase</keyword>
<dbReference type="Proteomes" id="UP000018211">
    <property type="component" value="Unassembled WGS sequence"/>
</dbReference>
<dbReference type="InterPro" id="IPR004358">
    <property type="entry name" value="Sig_transdc_His_kin-like_C"/>
</dbReference>
<dbReference type="FunFam" id="3.30.565.10:FF:000010">
    <property type="entry name" value="Sensor histidine kinase RcsC"/>
    <property type="match status" value="1"/>
</dbReference>
<dbReference type="CDD" id="cd06225">
    <property type="entry name" value="HAMP"/>
    <property type="match status" value="1"/>
</dbReference>
<keyword evidence="14 18" id="KW-0472">Membrane</keyword>
<feature type="modified residue" description="Phosphohistidine" evidence="15">
    <location>
        <position position="697"/>
    </location>
</feature>
<evidence type="ECO:0000313" key="24">
    <source>
        <dbReference type="Proteomes" id="UP000018211"/>
    </source>
</evidence>
<evidence type="ECO:0000256" key="9">
    <source>
        <dbReference type="ARBA" id="ARBA00022777"/>
    </source>
</evidence>
<dbReference type="Gene3D" id="1.20.120.160">
    <property type="entry name" value="HPT domain"/>
    <property type="match status" value="1"/>
</dbReference>
<dbReference type="Pfam" id="PF00072">
    <property type="entry name" value="Response_reg"/>
    <property type="match status" value="1"/>
</dbReference>